<comment type="subcellular location">
    <subcellularLocation>
        <location evidence="1">Nucleus</location>
    </subcellularLocation>
</comment>
<dbReference type="GO" id="GO:0003677">
    <property type="term" value="F:DNA binding"/>
    <property type="evidence" value="ECO:0007669"/>
    <property type="project" value="UniProtKB-KW"/>
</dbReference>
<keyword evidence="7" id="KW-1185">Reference proteome</keyword>
<organism evidence="6 7">
    <name type="scientific">Canna indica</name>
    <name type="common">Indian-shot</name>
    <dbReference type="NCBI Taxonomy" id="4628"/>
    <lineage>
        <taxon>Eukaryota</taxon>
        <taxon>Viridiplantae</taxon>
        <taxon>Streptophyta</taxon>
        <taxon>Embryophyta</taxon>
        <taxon>Tracheophyta</taxon>
        <taxon>Spermatophyta</taxon>
        <taxon>Magnoliopsida</taxon>
        <taxon>Liliopsida</taxon>
        <taxon>Zingiberales</taxon>
        <taxon>Cannaceae</taxon>
        <taxon>Canna</taxon>
    </lineage>
</organism>
<evidence type="ECO:0000256" key="4">
    <source>
        <dbReference type="ARBA" id="ARBA00023163"/>
    </source>
</evidence>
<evidence type="ECO:0000313" key="7">
    <source>
        <dbReference type="Proteomes" id="UP001327560"/>
    </source>
</evidence>
<evidence type="ECO:0000256" key="2">
    <source>
        <dbReference type="ARBA" id="ARBA00023015"/>
    </source>
</evidence>
<protein>
    <submittedName>
        <fullName evidence="6">VIRE2-interacting protein 1</fullName>
    </submittedName>
</protein>
<dbReference type="Gene3D" id="1.20.5.170">
    <property type="match status" value="1"/>
</dbReference>
<dbReference type="CDD" id="cd14703">
    <property type="entry name" value="bZIP_plant_RF2"/>
    <property type="match status" value="1"/>
</dbReference>
<keyword evidence="3" id="KW-0238">DNA-binding</keyword>
<dbReference type="InterPro" id="IPR044759">
    <property type="entry name" value="bZIP_RF2"/>
</dbReference>
<dbReference type="InterPro" id="IPR046347">
    <property type="entry name" value="bZIP_sf"/>
</dbReference>
<dbReference type="AlphaFoldDB" id="A0AAQ3JTB7"/>
<keyword evidence="5" id="KW-0539">Nucleus</keyword>
<evidence type="ECO:0000256" key="5">
    <source>
        <dbReference type="ARBA" id="ARBA00023242"/>
    </source>
</evidence>
<reference evidence="6 7" key="1">
    <citation type="submission" date="2023-10" db="EMBL/GenBank/DDBJ databases">
        <title>Chromosome-scale genome assembly provides insights into flower coloration mechanisms of Canna indica.</title>
        <authorList>
            <person name="Li C."/>
        </authorList>
    </citation>
    <scope>NUCLEOTIDE SEQUENCE [LARGE SCALE GENOMIC DNA]</scope>
    <source>
        <tissue evidence="6">Flower</tissue>
    </source>
</reference>
<dbReference type="PANTHER" id="PTHR13690">
    <property type="entry name" value="TRANSCRIPTION FACTOR POSF21-RELATED"/>
    <property type="match status" value="1"/>
</dbReference>
<name>A0AAQ3JTB7_9LILI</name>
<sequence>MQALGDSNNLQQNAINIPPLDFYKPFDLINSCKPSSSAHIRTTFTFPQIISNRQAAARSKEKKVRYVRDLEIKMHSLQAETSTAAVRLSMMQDGIWNLSVLNQCFGESLCNKIADIWVDAEHGRDRWVWSLNDSGEKMNEKKLGITFRRKHEWKNGGWVKETDAYDKESGAKLTVFLAVSL</sequence>
<keyword evidence="4" id="KW-0804">Transcription</keyword>
<gene>
    <name evidence="6" type="ORF">Cni_G02772</name>
</gene>
<evidence type="ECO:0000313" key="6">
    <source>
        <dbReference type="EMBL" id="WOK94070.1"/>
    </source>
</evidence>
<dbReference type="SUPFAM" id="SSF57959">
    <property type="entry name" value="Leucine zipper domain"/>
    <property type="match status" value="1"/>
</dbReference>
<evidence type="ECO:0000256" key="3">
    <source>
        <dbReference type="ARBA" id="ARBA00023125"/>
    </source>
</evidence>
<evidence type="ECO:0000256" key="1">
    <source>
        <dbReference type="ARBA" id="ARBA00004123"/>
    </source>
</evidence>
<dbReference type="GO" id="GO:0003700">
    <property type="term" value="F:DNA-binding transcription factor activity"/>
    <property type="evidence" value="ECO:0007669"/>
    <property type="project" value="InterPro"/>
</dbReference>
<dbReference type="GO" id="GO:0005634">
    <property type="term" value="C:nucleus"/>
    <property type="evidence" value="ECO:0007669"/>
    <property type="project" value="UniProtKB-SubCell"/>
</dbReference>
<proteinExistence type="predicted"/>
<accession>A0AAQ3JTB7</accession>
<keyword evidence="2" id="KW-0805">Transcription regulation</keyword>
<dbReference type="PANTHER" id="PTHR13690:SF124">
    <property type="entry name" value="TRANSCRIPTION FACTOR RF2A"/>
    <property type="match status" value="1"/>
</dbReference>
<dbReference type="EMBL" id="CP136890">
    <property type="protein sequence ID" value="WOK94070.1"/>
    <property type="molecule type" value="Genomic_DNA"/>
</dbReference>
<dbReference type="Proteomes" id="UP001327560">
    <property type="component" value="Chromosome 1"/>
</dbReference>